<accession>A0A1C0YT50</accession>
<evidence type="ECO:0000313" key="1">
    <source>
        <dbReference type="EMBL" id="OCS90330.1"/>
    </source>
</evidence>
<dbReference type="Proteomes" id="UP000093482">
    <property type="component" value="Unassembled WGS sequence"/>
</dbReference>
<keyword evidence="2" id="KW-1185">Reference proteome</keyword>
<proteinExistence type="predicted"/>
<protein>
    <submittedName>
        <fullName evidence="1">Uncharacterized protein</fullName>
    </submittedName>
</protein>
<dbReference type="AlphaFoldDB" id="A0A1C0YT50"/>
<evidence type="ECO:0000313" key="2">
    <source>
        <dbReference type="Proteomes" id="UP000093482"/>
    </source>
</evidence>
<organism evidence="1 2">
    <name type="scientific">Caryophanon latum</name>
    <dbReference type="NCBI Taxonomy" id="33977"/>
    <lineage>
        <taxon>Bacteria</taxon>
        <taxon>Bacillati</taxon>
        <taxon>Bacillota</taxon>
        <taxon>Bacilli</taxon>
        <taxon>Bacillales</taxon>
        <taxon>Caryophanaceae</taxon>
        <taxon>Caryophanon</taxon>
    </lineage>
</organism>
<dbReference type="RefSeq" id="WP_066464951.1">
    <property type="nucleotide sequence ID" value="NZ_MATO01000038.1"/>
</dbReference>
<sequence length="426" mass="50851">MSQLSYVRYMNAMHMLIENERRELVSDLTLYLERLAIREQNIVYRLIAYNAEANYYFRYGEMIHSQNMEELLHFDANSLPPDNRWMIYRIRLLYLLQHQRYDELQTEALRYIRYAQKKTRYSSRCLAEGYRMLAIKHLACKNYDTAYECAQLQSHYMQSDDIATKNDHVCAKLLLLEASIEAKKQPRILTLLQELQMPPLMEGLTREYHQFLLLKARYYLMVERYSDALHVCTHVIEEHTLSNEEKKQLFKTKLDLYKKVNQLVRYNQTKHQYEQFLKHTTLTRPRATTMYSNELLAPLHGQITNDEPVVAIVLQLEHTHNMTYAQKLLQSCQQLHDVVYVEIIYQEVLLIMRMQSEQHIHKIIASLKAQVSDELQQTLLVGIACRTTYDEQSMEELVLCAYIEFLNERVKWERVQIENISDEQLC</sequence>
<comment type="caution">
    <text evidence="1">The sequence shown here is derived from an EMBL/GenBank/DDBJ whole genome shotgun (WGS) entry which is preliminary data.</text>
</comment>
<name>A0A1C0YT50_9BACL</name>
<reference evidence="1 2" key="1">
    <citation type="submission" date="2016-07" db="EMBL/GenBank/DDBJ databases">
        <title>Caryophanon latum genome sequencing.</title>
        <authorList>
            <person name="Verma A."/>
            <person name="Pal Y."/>
            <person name="Krishnamurthi S."/>
        </authorList>
    </citation>
    <scope>NUCLEOTIDE SEQUENCE [LARGE SCALE GENOMIC DNA]</scope>
    <source>
        <strain evidence="1 2">DSM 14151</strain>
    </source>
</reference>
<gene>
    <name evidence="1" type="ORF">A6K76_12050</name>
</gene>
<dbReference type="EMBL" id="MATO01000038">
    <property type="protein sequence ID" value="OCS90330.1"/>
    <property type="molecule type" value="Genomic_DNA"/>
</dbReference>